<dbReference type="PANTHER" id="PTHR23312">
    <property type="entry name" value="ARMC5 ARMADILLO REPEAT-CONTAINING -RELATED"/>
    <property type="match status" value="1"/>
</dbReference>
<dbReference type="EMBL" id="CARXXK010000004">
    <property type="protein sequence ID" value="CAI6364928.1"/>
    <property type="molecule type" value="Genomic_DNA"/>
</dbReference>
<comment type="caution">
    <text evidence="1">The sequence shown here is derived from an EMBL/GenBank/DDBJ whole genome shotgun (WGS) entry which is preliminary data.</text>
</comment>
<evidence type="ECO:0000313" key="2">
    <source>
        <dbReference type="Proteomes" id="UP001160148"/>
    </source>
</evidence>
<dbReference type="GO" id="GO:0005829">
    <property type="term" value="C:cytosol"/>
    <property type="evidence" value="ECO:0007669"/>
    <property type="project" value="TreeGrafter"/>
</dbReference>
<dbReference type="InterPro" id="IPR011989">
    <property type="entry name" value="ARM-like"/>
</dbReference>
<dbReference type="PANTHER" id="PTHR23312:SF8">
    <property type="entry name" value="ARMADILLO REPEAT-CONTAINING PROTEIN 5"/>
    <property type="match status" value="1"/>
</dbReference>
<keyword evidence="2" id="KW-1185">Reference proteome</keyword>
<dbReference type="Gene3D" id="1.25.10.10">
    <property type="entry name" value="Leucine-rich Repeat Variant"/>
    <property type="match status" value="1"/>
</dbReference>
<protein>
    <submittedName>
        <fullName evidence="1">Uncharacterized protein</fullName>
    </submittedName>
</protein>
<dbReference type="GO" id="GO:0009653">
    <property type="term" value="P:anatomical structure morphogenesis"/>
    <property type="evidence" value="ECO:0007669"/>
    <property type="project" value="TreeGrafter"/>
</dbReference>
<evidence type="ECO:0000313" key="1">
    <source>
        <dbReference type="EMBL" id="CAI6364928.1"/>
    </source>
</evidence>
<proteinExistence type="predicted"/>
<dbReference type="AlphaFoldDB" id="A0AAV0X9Q9"/>
<organism evidence="1 2">
    <name type="scientific">Macrosiphum euphorbiae</name>
    <name type="common">potato aphid</name>
    <dbReference type="NCBI Taxonomy" id="13131"/>
    <lineage>
        <taxon>Eukaryota</taxon>
        <taxon>Metazoa</taxon>
        <taxon>Ecdysozoa</taxon>
        <taxon>Arthropoda</taxon>
        <taxon>Hexapoda</taxon>
        <taxon>Insecta</taxon>
        <taxon>Pterygota</taxon>
        <taxon>Neoptera</taxon>
        <taxon>Paraneoptera</taxon>
        <taxon>Hemiptera</taxon>
        <taxon>Sternorrhyncha</taxon>
        <taxon>Aphidomorpha</taxon>
        <taxon>Aphidoidea</taxon>
        <taxon>Aphididae</taxon>
        <taxon>Macrosiphini</taxon>
        <taxon>Macrosiphum</taxon>
    </lineage>
</organism>
<reference evidence="1 2" key="1">
    <citation type="submission" date="2023-01" db="EMBL/GenBank/DDBJ databases">
        <authorList>
            <person name="Whitehead M."/>
        </authorList>
    </citation>
    <scope>NUCLEOTIDE SEQUENCE [LARGE SCALE GENOMIC DNA]</scope>
</reference>
<name>A0AAV0X9Q9_9HEMI</name>
<accession>A0AAV0X9Q9</accession>
<dbReference type="InterPro" id="IPR016024">
    <property type="entry name" value="ARM-type_fold"/>
</dbReference>
<dbReference type="SUPFAM" id="SSF48371">
    <property type="entry name" value="ARM repeat"/>
    <property type="match status" value="1"/>
</dbReference>
<dbReference type="Proteomes" id="UP001160148">
    <property type="component" value="Unassembled WGS sequence"/>
</dbReference>
<sequence>MDSVTSALANVAANKGYGSLVYLRSEMAKKNGALKEFQEHGGVKILSRLLQQVNPKITSLVLSILGDYSMNSECREELFHDGVLKDLSFIMNKVGKWVSLCCTVDLKHEKNSLDAVVQILGNSEEKNIYNICILVKLLPEQPLDSKIIYSMCKIRDALGYLHQSRLIVYITEILKKEDNHYLTLSMCLLLQYPLNRIRFVGIQDWQSLFLDLITSTNHTYIDIAINTLPHFQYCKVTIKVCINLFYFVVSLK</sequence>
<gene>
    <name evidence="1" type="ORF">MEUPH1_LOCUS19699</name>
</gene>